<protein>
    <submittedName>
        <fullName evidence="9">TonB-dependent receptor</fullName>
    </submittedName>
</protein>
<dbReference type="GO" id="GO:0015344">
    <property type="term" value="F:siderophore uptake transmembrane transporter activity"/>
    <property type="evidence" value="ECO:0007669"/>
    <property type="project" value="TreeGrafter"/>
</dbReference>
<keyword evidence="4" id="KW-0812">Transmembrane</keyword>
<dbReference type="OrthoDB" id="97893at2"/>
<proteinExistence type="predicted"/>
<dbReference type="InterPro" id="IPR036942">
    <property type="entry name" value="Beta-barrel_TonB_sf"/>
</dbReference>
<evidence type="ECO:0000256" key="3">
    <source>
        <dbReference type="ARBA" id="ARBA00022452"/>
    </source>
</evidence>
<gene>
    <name evidence="9" type="ORF">ESZ00_09620</name>
</gene>
<dbReference type="RefSeq" id="WP_129208062.1">
    <property type="nucleotide sequence ID" value="NZ_BMGU01000003.1"/>
</dbReference>
<sequence>MKRHPVVLLLILILSFAGLTQMASAQLESGAMNGTVSDHGGARIPGAKVTITDIATNQSQTATTGQDGIFHFAQLKPSRYKLSIAASGFKEGIIESIDLHAQDNLGEEITLEVGSTSESVSVNGQTDELETSNAISTTVDRKFVENMPLNGRSFQALIALTPGNVTAKTYYTNAGQFSVNGQRTDANYFTIDGVSADVGITQGSNVYLGTAGGGTSQATSNNGGYNNLVSVDAMQEYKIQTSTFDAEYGRTTGAQLSIVTRSGSNQFHGTLFEYLRNEIFDANNWFNNEEGLSRQAEKQNDFGGVFGGPIIRNKLFFFGSYEGLRLRVPESREDVVPTTWARNQASSAVAPLLEAYAKPSAGQDITGNYTGIFYATFSNPSTLNATSVRLDYSPTSKLNLFIRGNYAPSDGEQYGAFDFYTRSTLSHTISNVDTITAGATYIISPSLVNDFRFNISHAKGATTVSPTDFGGATVPSSAYLFQSQPQYNLNTAVFGVFFNDGTGDYYVGNDATNHQRQLNYVDSFSWTHGHHAFKFGGDYRRLTPLNGYRPYDIFYDFADVKTLVTTQEPVYAAIDSAETAEIHPVFNNLSLFAEDSWQISPRFTLNYGLRWDIDPPPSSGKYPLYTATNLEDPANVELAPAGTKLWNESRTNFAPRVGFSYLARTQPGWETVVRAGAGVYYGLGNEIGAQGTLGTPYTSTKYLYGADGEYPLDTSAGTPAPLSTDPPYSLVFAFDPHLKDPRVTMWDVALQQSLGSSRTLQISYVGNKGDNLLRSELLQPAEGGNANFEYLTAYFNHAYSNYNSLQVQFKQNLSHHLQALFSYTWSHALDNSSSLALPNPYHTIYDPHQDYGNSDLDVRQSFSNAITYEMPGLHSSHAFTRYVSSGWALDSLFRSNTALPVNVNTGVYGAFGMEWNDDAVNQRPNLVPNSPLYVRGSTCAARNGGLPCPGGKGYNPGHFSTPTIDAQGDLQRNTIRGFSAWQEDVALRRTFPIHDSLALQFRAEAFNVFNHPLFGDPGTNDSDRNSLTNQYFGISEHTLADSLGGGGADGGFSSLYQIGSPRSMQFALKLQF</sequence>
<dbReference type="InterPro" id="IPR057601">
    <property type="entry name" value="Oar-like_b-barrel"/>
</dbReference>
<keyword evidence="5" id="KW-0472">Membrane</keyword>
<dbReference type="SUPFAM" id="SSF56935">
    <property type="entry name" value="Porins"/>
    <property type="match status" value="1"/>
</dbReference>
<dbReference type="Pfam" id="PF25183">
    <property type="entry name" value="OMP_b-brl_4"/>
    <property type="match status" value="1"/>
</dbReference>
<dbReference type="InterPro" id="IPR039426">
    <property type="entry name" value="TonB-dep_rcpt-like"/>
</dbReference>
<keyword evidence="10" id="KW-1185">Reference proteome</keyword>
<comment type="caution">
    <text evidence="9">The sequence shown here is derived from an EMBL/GenBank/DDBJ whole genome shotgun (WGS) entry which is preliminary data.</text>
</comment>
<dbReference type="Gene3D" id="2.60.40.1120">
    <property type="entry name" value="Carboxypeptidase-like, regulatory domain"/>
    <property type="match status" value="1"/>
</dbReference>
<keyword evidence="7" id="KW-0732">Signal</keyword>
<dbReference type="EMBL" id="SDMK01000002">
    <property type="protein sequence ID" value="RXS94892.1"/>
    <property type="molecule type" value="Genomic_DNA"/>
</dbReference>
<evidence type="ECO:0000313" key="9">
    <source>
        <dbReference type="EMBL" id="RXS94892.1"/>
    </source>
</evidence>
<evidence type="ECO:0000256" key="5">
    <source>
        <dbReference type="ARBA" id="ARBA00023136"/>
    </source>
</evidence>
<feature type="chain" id="PRO_5020818846" evidence="7">
    <location>
        <begin position="26"/>
        <end position="1072"/>
    </location>
</feature>
<dbReference type="SUPFAM" id="SSF49464">
    <property type="entry name" value="Carboxypeptidase regulatory domain-like"/>
    <property type="match status" value="1"/>
</dbReference>
<dbReference type="Gene3D" id="2.40.170.20">
    <property type="entry name" value="TonB-dependent receptor, beta-barrel domain"/>
    <property type="match status" value="1"/>
</dbReference>
<keyword evidence="3" id="KW-1134">Transmembrane beta strand</keyword>
<dbReference type="GO" id="GO:0044718">
    <property type="term" value="P:siderophore transmembrane transport"/>
    <property type="evidence" value="ECO:0007669"/>
    <property type="project" value="TreeGrafter"/>
</dbReference>
<evidence type="ECO:0000256" key="2">
    <source>
        <dbReference type="ARBA" id="ARBA00022448"/>
    </source>
</evidence>
<dbReference type="Pfam" id="PF13620">
    <property type="entry name" value="CarboxypepD_reg"/>
    <property type="match status" value="1"/>
</dbReference>
<evidence type="ECO:0000256" key="1">
    <source>
        <dbReference type="ARBA" id="ARBA00004571"/>
    </source>
</evidence>
<comment type="subcellular location">
    <subcellularLocation>
        <location evidence="1">Cell outer membrane</location>
        <topology evidence="1">Multi-pass membrane protein</topology>
    </subcellularLocation>
</comment>
<name>A0A4Q1SCC7_9BACT</name>
<keyword evidence="9" id="KW-0675">Receptor</keyword>
<dbReference type="Proteomes" id="UP000290253">
    <property type="component" value="Unassembled WGS sequence"/>
</dbReference>
<keyword evidence="2" id="KW-0813">Transport</keyword>
<evidence type="ECO:0000256" key="4">
    <source>
        <dbReference type="ARBA" id="ARBA00022692"/>
    </source>
</evidence>
<dbReference type="InterPro" id="IPR008969">
    <property type="entry name" value="CarboxyPept-like_regulatory"/>
</dbReference>
<feature type="domain" description="TonB-dependent transporter Oar-like beta-barrel" evidence="8">
    <location>
        <begin position="343"/>
        <end position="1022"/>
    </location>
</feature>
<evidence type="ECO:0000256" key="7">
    <source>
        <dbReference type="SAM" id="SignalP"/>
    </source>
</evidence>
<dbReference type="GO" id="GO:0009279">
    <property type="term" value="C:cell outer membrane"/>
    <property type="evidence" value="ECO:0007669"/>
    <property type="project" value="UniProtKB-SubCell"/>
</dbReference>
<dbReference type="PANTHER" id="PTHR30069">
    <property type="entry name" value="TONB-DEPENDENT OUTER MEMBRANE RECEPTOR"/>
    <property type="match status" value="1"/>
</dbReference>
<feature type="signal peptide" evidence="7">
    <location>
        <begin position="1"/>
        <end position="25"/>
    </location>
</feature>
<evidence type="ECO:0000256" key="6">
    <source>
        <dbReference type="ARBA" id="ARBA00023237"/>
    </source>
</evidence>
<dbReference type="AlphaFoldDB" id="A0A4Q1SCC7"/>
<evidence type="ECO:0000259" key="8">
    <source>
        <dbReference type="Pfam" id="PF25183"/>
    </source>
</evidence>
<keyword evidence="6" id="KW-0998">Cell outer membrane</keyword>
<organism evidence="9 10">
    <name type="scientific">Silvibacterium dinghuense</name>
    <dbReference type="NCBI Taxonomy" id="1560006"/>
    <lineage>
        <taxon>Bacteria</taxon>
        <taxon>Pseudomonadati</taxon>
        <taxon>Acidobacteriota</taxon>
        <taxon>Terriglobia</taxon>
        <taxon>Terriglobales</taxon>
        <taxon>Acidobacteriaceae</taxon>
        <taxon>Silvibacterium</taxon>
    </lineage>
</organism>
<accession>A0A4Q1SCC7</accession>
<dbReference type="PANTHER" id="PTHR30069:SF46">
    <property type="entry name" value="OAR PROTEIN"/>
    <property type="match status" value="1"/>
</dbReference>
<reference evidence="9 10" key="1">
    <citation type="journal article" date="2016" name="Int. J. Syst. Evol. Microbiol.">
        <title>Acidipila dinghuensis sp. nov., an acidobacterium isolated from forest soil.</title>
        <authorList>
            <person name="Jiang Y.W."/>
            <person name="Wang J."/>
            <person name="Chen M.H."/>
            <person name="Lv Y.Y."/>
            <person name="Qiu L.H."/>
        </authorList>
    </citation>
    <scope>NUCLEOTIDE SEQUENCE [LARGE SCALE GENOMIC DNA]</scope>
    <source>
        <strain evidence="9 10">DHOF10</strain>
    </source>
</reference>
<evidence type="ECO:0000313" key="10">
    <source>
        <dbReference type="Proteomes" id="UP000290253"/>
    </source>
</evidence>